<evidence type="ECO:0008006" key="3">
    <source>
        <dbReference type="Google" id="ProtNLM"/>
    </source>
</evidence>
<protein>
    <recommendedName>
        <fullName evidence="3">Gliding motility-associated C-terminal domain-containing protein</fullName>
    </recommendedName>
</protein>
<dbReference type="Pfam" id="PF13573">
    <property type="entry name" value="SprB"/>
    <property type="match status" value="2"/>
</dbReference>
<dbReference type="Proteomes" id="UP001497527">
    <property type="component" value="Unassembled WGS sequence"/>
</dbReference>
<dbReference type="Gene3D" id="2.40.10.10">
    <property type="entry name" value="Trypsin-like serine proteases"/>
    <property type="match status" value="1"/>
</dbReference>
<evidence type="ECO:0000313" key="2">
    <source>
        <dbReference type="Proteomes" id="UP001497527"/>
    </source>
</evidence>
<accession>A0ABM9PEQ8</accession>
<dbReference type="EMBL" id="CAXJIO010000015">
    <property type="protein sequence ID" value="CAL2104064.1"/>
    <property type="molecule type" value="Genomic_DNA"/>
</dbReference>
<name>A0ABM9PEQ8_9FLAO</name>
<sequence length="740" mass="79642">MVNNTTGTTIQSYNANATITGLTAGDYTATVRDAEGCTETINFTLDAPLAITGAFTITPNVCNGEVTATIEAINVVGGQVQGGTPNYTYSLVYPDGTRTASQTSPIFTNLPEGNGYQIVVEDGFSCQGIIQPIDIVDPTKVNVTAQITADITCNRPQAVVEVTGAGGTGTYMYSTDGVNFVASNIFNVDAGVHQFYVRDNALCISDPFTITVDAYEALVPTLSVIEGFVTCNGDANGVLSADAVGGFGNYEFLLIDGTGTPVTGVWQTSNMFVDLPVGSYGVRVRSTNPAGEICEADTGLHEIREPDALVLAETHTDVSCFGGDDGTITVTPTGGNVSGGYEYNISTEPVDKFVRTNVFEHLAAGVYTITVKDTKGCVEVIQVEIEEPEELTVQIVSTVEQTCVSDPGASITIDVQGGTQPYFVSINNVELATPYNVNTITLGAAEGIQAGNPYFISVRDSGGGCPSASVTHTFDTPIDLDLAIDFEYSCPSGNILLASVDTAYENDVEYILYNGAGVEVDRNRNGEFIDVPGGTGYTVTVNHLTNGCSDNSNATPLDIIDYQPIQFTVDHSVKNHLIIRATGGNGDYLFSYDGSDFETSNVSEYPDLGLIGDDIYVIQILQTKEYNIVVRDTRNITGCPTAQTVEGVYVTINVPNLFSPDGDGDADYWYPEEVEDYHEIEVFIYDRYARQITTFKGVQQGWDGNYEGKPLPSGDYWYTIYYKELSGQRRKIMGHFTLYR</sequence>
<dbReference type="InterPro" id="IPR026341">
    <property type="entry name" value="T9SS_type_B"/>
</dbReference>
<dbReference type="InterPro" id="IPR043504">
    <property type="entry name" value="Peptidase_S1_PA_chymotrypsin"/>
</dbReference>
<dbReference type="Pfam" id="PF13585">
    <property type="entry name" value="CHU_C"/>
    <property type="match status" value="1"/>
</dbReference>
<reference evidence="1 2" key="1">
    <citation type="submission" date="2024-05" db="EMBL/GenBank/DDBJ databases">
        <authorList>
            <person name="Duchaud E."/>
        </authorList>
    </citation>
    <scope>NUCLEOTIDE SEQUENCE [LARGE SCALE GENOMIC DNA]</scope>
    <source>
        <strain evidence="1">Ena-SAMPLE-TAB-13-05-2024-13:56:06:370-140308</strain>
    </source>
</reference>
<keyword evidence="2" id="KW-1185">Reference proteome</keyword>
<organism evidence="1 2">
    <name type="scientific">Tenacibaculum polynesiense</name>
    <dbReference type="NCBI Taxonomy" id="3137857"/>
    <lineage>
        <taxon>Bacteria</taxon>
        <taxon>Pseudomonadati</taxon>
        <taxon>Bacteroidota</taxon>
        <taxon>Flavobacteriia</taxon>
        <taxon>Flavobacteriales</taxon>
        <taxon>Flavobacteriaceae</taxon>
        <taxon>Tenacibaculum</taxon>
    </lineage>
</organism>
<proteinExistence type="predicted"/>
<comment type="caution">
    <text evidence="1">The sequence shown here is derived from an EMBL/GenBank/DDBJ whole genome shotgun (WGS) entry which is preliminary data.</text>
</comment>
<dbReference type="InterPro" id="IPR025667">
    <property type="entry name" value="SprB_repeat"/>
</dbReference>
<gene>
    <name evidence="1" type="ORF">T190423A01A_60001</name>
</gene>
<evidence type="ECO:0000313" key="1">
    <source>
        <dbReference type="EMBL" id="CAL2104064.1"/>
    </source>
</evidence>
<dbReference type="NCBIfam" id="TIGR04131">
    <property type="entry name" value="Bac_Flav_CTERM"/>
    <property type="match status" value="1"/>
</dbReference>